<keyword evidence="11" id="KW-1185">Reference proteome</keyword>
<keyword evidence="3" id="KW-0493">Microtubule</keyword>
<feature type="domain" description="CAP-Gly" evidence="9">
    <location>
        <begin position="264"/>
        <end position="306"/>
    </location>
</feature>
<dbReference type="SMART" id="SM01052">
    <property type="entry name" value="CAP_GLY"/>
    <property type="match status" value="2"/>
</dbReference>
<feature type="compositionally biased region" description="Basic and acidic residues" evidence="8">
    <location>
        <begin position="1"/>
        <end position="11"/>
    </location>
</feature>
<evidence type="ECO:0000256" key="7">
    <source>
        <dbReference type="SAM" id="Coils"/>
    </source>
</evidence>
<feature type="region of interest" description="Disordered" evidence="8">
    <location>
        <begin position="1"/>
        <end position="35"/>
    </location>
</feature>
<evidence type="ECO:0000256" key="1">
    <source>
        <dbReference type="ARBA" id="ARBA00004245"/>
    </source>
</evidence>
<dbReference type="OrthoDB" id="5412539at2759"/>
<feature type="coiled-coil region" evidence="7">
    <location>
        <begin position="1411"/>
        <end position="1504"/>
    </location>
</feature>
<evidence type="ECO:0000313" key="11">
    <source>
        <dbReference type="Proteomes" id="UP000325440"/>
    </source>
</evidence>
<protein>
    <submittedName>
        <fullName evidence="10">CAP Gly-rich domain,CLIP1, zinc knuckle</fullName>
    </submittedName>
</protein>
<keyword evidence="2" id="KW-0963">Cytoplasm</keyword>
<evidence type="ECO:0000256" key="6">
    <source>
        <dbReference type="ARBA" id="ARBA00023212"/>
    </source>
</evidence>
<evidence type="ECO:0000256" key="8">
    <source>
        <dbReference type="SAM" id="MobiDB-lite"/>
    </source>
</evidence>
<comment type="subcellular location">
    <subcellularLocation>
        <location evidence="1">Cytoplasm</location>
        <location evidence="1">Cytoskeleton</location>
    </subcellularLocation>
</comment>
<dbReference type="EMBL" id="CABPRJ010002377">
    <property type="protein sequence ID" value="VVC44278.1"/>
    <property type="molecule type" value="Genomic_DNA"/>
</dbReference>
<feature type="coiled-coil region" evidence="7">
    <location>
        <begin position="1086"/>
        <end position="1160"/>
    </location>
</feature>
<organism evidence="10 11">
    <name type="scientific">Cinara cedri</name>
    <dbReference type="NCBI Taxonomy" id="506608"/>
    <lineage>
        <taxon>Eukaryota</taxon>
        <taxon>Metazoa</taxon>
        <taxon>Ecdysozoa</taxon>
        <taxon>Arthropoda</taxon>
        <taxon>Hexapoda</taxon>
        <taxon>Insecta</taxon>
        <taxon>Pterygota</taxon>
        <taxon>Neoptera</taxon>
        <taxon>Paraneoptera</taxon>
        <taxon>Hemiptera</taxon>
        <taxon>Sternorrhyncha</taxon>
        <taxon>Aphidomorpha</taxon>
        <taxon>Aphidoidea</taxon>
        <taxon>Aphididae</taxon>
        <taxon>Lachninae</taxon>
        <taxon>Cinara</taxon>
    </lineage>
</organism>
<feature type="domain" description="CAP-Gly" evidence="9">
    <location>
        <begin position="135"/>
        <end position="177"/>
    </location>
</feature>
<dbReference type="SUPFAM" id="SSF74924">
    <property type="entry name" value="Cap-Gly domain"/>
    <property type="match status" value="2"/>
</dbReference>
<dbReference type="PROSITE" id="PS00845">
    <property type="entry name" value="CAP_GLY_1"/>
    <property type="match status" value="2"/>
</dbReference>
<dbReference type="Gene3D" id="2.30.30.190">
    <property type="entry name" value="CAP Gly-rich-like domain"/>
    <property type="match status" value="2"/>
</dbReference>
<dbReference type="InterPro" id="IPR032108">
    <property type="entry name" value="CLIP1_ZNF"/>
</dbReference>
<feature type="coiled-coil region" evidence="7">
    <location>
        <begin position="1196"/>
        <end position="1265"/>
    </location>
</feature>
<dbReference type="Pfam" id="PF16641">
    <property type="entry name" value="CLIP1_ZNF"/>
    <property type="match status" value="2"/>
</dbReference>
<dbReference type="InterPro" id="IPR000938">
    <property type="entry name" value="CAP-Gly_domain"/>
</dbReference>
<dbReference type="Proteomes" id="UP000325440">
    <property type="component" value="Unassembled WGS sequence"/>
</dbReference>
<proteinExistence type="predicted"/>
<evidence type="ECO:0000256" key="5">
    <source>
        <dbReference type="ARBA" id="ARBA00023054"/>
    </source>
</evidence>
<feature type="coiled-coil region" evidence="7">
    <location>
        <begin position="778"/>
        <end position="869"/>
    </location>
</feature>
<evidence type="ECO:0000256" key="2">
    <source>
        <dbReference type="ARBA" id="ARBA00022490"/>
    </source>
</evidence>
<sequence>MSKNIENKEMKTSGLRPPTKIPTMGVSRLPSSSSINLDGVNSTAIRLDRGSTTKKSATEMSYVSKPNGFNKKTTDERKSSSSSDSFIGDARRLSEAGVRRSSGNSVVLTEDTDKFIIGNRIWVGGTKPGHIAYIGETNFGNGDWAGIVLDEPIGKNDGSVSGTRYFQCEPKKGIFARLTNLTSAPLTPVDEDTMIQSSFATTKPLGFSTPMPKHQATTVKTTKTTARSINQQPTSKSTSDLKIGDRVIISSGQGSKLGVLRYRGATQFAQGEWCGIELDDPLGKNNGTVEGIKYFECEDKFGLFAPVAKVSKSPMSASRMSTNCAIHKTKRSPDSMNGSIYSGITSNTMSSIPTRPTKVSDLDRLKLQLTQMKNENELLRLQVTKAANQADVAEKRLEETLKAHTDRPSESQFTDTIMLQIDNMKKQIEEEKEKVQNLQFTNEEQNVVNIELQNKNTELLIKIKELEFNLDKERNIAKDVEKETMKMFEKEEELCRVKEELESLKKLIDNDANELQKSVSNLSSEVVDKETILNTLRQTLNENSQLHDRLLKEANEKLFVTTERLNKIIEEKNKKIEQNQEMIDQLNEGIKCLSALKNEEHDDIVNNLKNQLSKLKDEYKVIFDKQEHDIKVSKENHIQIENKTKQELNNLLEIKNHEIDQLKKKYADLMCLNSSEKDDIKKLKLQLCATTTDLNELKAKNLVYSKSDLEVILQQQIQLISMNFEDLKKHFDKIVSLKDKQIINCNTNLMQIKEQLSKSKSYLEITYNDKIKEKDNEIKILSEKLNVIIKDFENLEKTNNNLNIELKTASNSVQDKSILITNLQKKFDDLESKQDLNRNELEKELSVKLTFVNDELASLISEKTALEEKYENYVKITENTEKSMESKLQENNTCIANLNKSLQELTFSKQNELDSLNKQMLQFKEEQNEILKHQSVELATKDELINSLSNKLEQTLTEKQKQDLKNANLQNELINETTKYQITLKDLQIKINELEVEILSNRELFKKELELSSSENETIKDENLKLLENLRSLENVKLNLEEKLVSNEMRNQDLQSLNEIIEDKNKIIHNNQIRIKQLDDLIVQTKHECEVILKKKEEEIEEFSKTKEEKVNIEMFSLEEKTKILLNEKDNENSKLQNRIKDLENIKISFEQQLKKSESRENDLKQLNETIPEMTKTIEDNNLKISELNNLVLHTKSELESKLQEKEDIIKKLSKIGDEKLNIEKQQMALLDEKEKENSGLIEKINILENTKMSLEQKLELSKTQDIMIMELQNSIADNTKIIDNQNSKIEQLNSMIILRSEEFNLMLKKEEEKMNELMKTKDDKFINEKLLLEKKNKLILDEKDKDISNLKEKINILENIKIQFEQQSEISKKQESEIVALKKSIEEKSQGIEENNLSIELLNNLITQTKKDFDVKLKEKENEIENLVKTQEQKLTAENMTYISNINEKESEIEILKQRLKEYSENNIEKELRIKIESFVNDLEKEKIRVSNLEFLKNELEKTVLQNKTDLQLLETSKLNMKNDLTKTIEDQTCLINKINIECEQLNNDKSQIQKGIDELTTKLNELQFTLHEKNCEIENLKTQVSQKLNTVVSNSDELNQLKTLREKDLSSQSHLEFRIQELTDENHRLNEHIEMNNTLLQKKENIIKENDNIKQKYEETYSLLKIKENQVLVLQTELNSWKLKDMGKSKNNSTLDKTEKSGNILYQFAQNYKLLFILYFYLEALLLAEKNEEIKMLNSIILSLHKKLSAVMETDVSEFEVEKNPNSVSKEDYQKLYKTAKNNVKLKECENLSLRQEICKLKTENESFSEFKTKCELLEKDKKALQTLIINYESSHSTNDKNEKSDIKSETAKILEEKDWQINLLNKIIADLHTKVSNNKFKIEALEKQILDSGVDQNKKIRLRTTRLYCERCEIFDSHDTEDCPEKPESPKFRSTPRVLNDYVNRNVEEPFCTCCEMYGHTAIDCNNLLTF</sequence>
<reference evidence="10 11" key="1">
    <citation type="submission" date="2019-08" db="EMBL/GenBank/DDBJ databases">
        <authorList>
            <person name="Alioto T."/>
            <person name="Alioto T."/>
            <person name="Gomez Garrido J."/>
        </authorList>
    </citation>
    <scope>NUCLEOTIDE SEQUENCE [LARGE SCALE GENOMIC DNA]</scope>
</reference>
<name>A0A5E4NKM1_9HEMI</name>
<feature type="compositionally biased region" description="Polar residues" evidence="8">
    <location>
        <begin position="226"/>
        <end position="238"/>
    </location>
</feature>
<dbReference type="GO" id="GO:0005874">
    <property type="term" value="C:microtubule"/>
    <property type="evidence" value="ECO:0007669"/>
    <property type="project" value="UniProtKB-KW"/>
</dbReference>
<feature type="coiled-coil region" evidence="7">
    <location>
        <begin position="945"/>
        <end position="1050"/>
    </location>
</feature>
<feature type="coiled-coil region" evidence="7">
    <location>
        <begin position="362"/>
        <end position="672"/>
    </location>
</feature>
<feature type="coiled-coil region" evidence="7">
    <location>
        <begin position="1772"/>
        <end position="1799"/>
    </location>
</feature>
<keyword evidence="5 7" id="KW-0175">Coiled coil</keyword>
<feature type="region of interest" description="Disordered" evidence="8">
    <location>
        <begin position="48"/>
        <end position="87"/>
    </location>
</feature>
<evidence type="ECO:0000256" key="3">
    <source>
        <dbReference type="ARBA" id="ARBA00022701"/>
    </source>
</evidence>
<dbReference type="InterPro" id="IPR036859">
    <property type="entry name" value="CAP-Gly_dom_sf"/>
</dbReference>
<dbReference type="PANTHER" id="PTHR18916">
    <property type="entry name" value="DYNACTIN 1-RELATED MICROTUBULE-BINDING"/>
    <property type="match status" value="1"/>
</dbReference>
<evidence type="ECO:0000259" key="9">
    <source>
        <dbReference type="PROSITE" id="PS50245"/>
    </source>
</evidence>
<keyword evidence="4" id="KW-0677">Repeat</keyword>
<feature type="region of interest" description="Disordered" evidence="8">
    <location>
        <begin position="206"/>
        <end position="238"/>
    </location>
</feature>
<feature type="coiled-coil region" evidence="7">
    <location>
        <begin position="1301"/>
        <end position="1368"/>
    </location>
</feature>
<dbReference type="Pfam" id="PF01302">
    <property type="entry name" value="CAP_GLY"/>
    <property type="match status" value="2"/>
</dbReference>
<evidence type="ECO:0000256" key="4">
    <source>
        <dbReference type="ARBA" id="ARBA00022737"/>
    </source>
</evidence>
<evidence type="ECO:0000313" key="10">
    <source>
        <dbReference type="EMBL" id="VVC44278.1"/>
    </source>
</evidence>
<gene>
    <name evidence="10" type="ORF">CINCED_3A019655</name>
</gene>
<accession>A0A5E4NKM1</accession>
<feature type="coiled-coil region" evidence="7">
    <location>
        <begin position="1530"/>
        <end position="1592"/>
    </location>
</feature>
<keyword evidence="6" id="KW-0206">Cytoskeleton</keyword>
<dbReference type="PROSITE" id="PS50245">
    <property type="entry name" value="CAP_GLY_2"/>
    <property type="match status" value="2"/>
</dbReference>